<evidence type="ECO:0000313" key="3">
    <source>
        <dbReference type="Proteomes" id="UP000288805"/>
    </source>
</evidence>
<proteinExistence type="predicted"/>
<dbReference type="AlphaFoldDB" id="A0A438JJN2"/>
<accession>A0A438JJN2</accession>
<comment type="caution">
    <text evidence="2">The sequence shown here is derived from an EMBL/GenBank/DDBJ whole genome shotgun (WGS) entry which is preliminary data.</text>
</comment>
<gene>
    <name evidence="2" type="ORF">CK203_013731</name>
    <name evidence="1" type="ORF">CK203_024137</name>
</gene>
<protein>
    <submittedName>
        <fullName evidence="2">Uncharacterized protein</fullName>
    </submittedName>
</protein>
<dbReference type="EMBL" id="QGNW01000039">
    <property type="protein sequence ID" value="RVX09171.1"/>
    <property type="molecule type" value="Genomic_DNA"/>
</dbReference>
<evidence type="ECO:0000313" key="1">
    <source>
        <dbReference type="EMBL" id="RVW91633.1"/>
    </source>
</evidence>
<reference evidence="2 3" key="1">
    <citation type="journal article" date="2018" name="PLoS Genet.">
        <title>Population sequencing reveals clonal diversity and ancestral inbreeding in the grapevine cultivar Chardonnay.</title>
        <authorList>
            <person name="Roach M.J."/>
            <person name="Johnson D.L."/>
            <person name="Bohlmann J."/>
            <person name="van Vuuren H.J."/>
            <person name="Jones S.J."/>
            <person name="Pretorius I.S."/>
            <person name="Schmidt S.A."/>
            <person name="Borneman A.R."/>
        </authorList>
    </citation>
    <scope>NUCLEOTIDE SEQUENCE [LARGE SCALE GENOMIC DNA]</scope>
    <source>
        <strain evidence="3">cv. Chardonnay</strain>
        <strain evidence="2">I10V1</strain>
        <tissue evidence="2">Leaf</tissue>
    </source>
</reference>
<dbReference type="Proteomes" id="UP000288805">
    <property type="component" value="Unassembled WGS sequence"/>
</dbReference>
<name>A0A438JJN2_VITVI</name>
<sequence length="75" mass="8229">MLGMSYQRAHGHGRGMSLEILIGWGGYSPYEGLMRILFPGFAGAQGKPSVLFTIFQYAEKLTCPTISFEALQVIS</sequence>
<evidence type="ECO:0000313" key="2">
    <source>
        <dbReference type="EMBL" id="RVX09171.1"/>
    </source>
</evidence>
<dbReference type="EMBL" id="QGNW01000143">
    <property type="protein sequence ID" value="RVW91633.1"/>
    <property type="molecule type" value="Genomic_DNA"/>
</dbReference>
<organism evidence="2 3">
    <name type="scientific">Vitis vinifera</name>
    <name type="common">Grape</name>
    <dbReference type="NCBI Taxonomy" id="29760"/>
    <lineage>
        <taxon>Eukaryota</taxon>
        <taxon>Viridiplantae</taxon>
        <taxon>Streptophyta</taxon>
        <taxon>Embryophyta</taxon>
        <taxon>Tracheophyta</taxon>
        <taxon>Spermatophyta</taxon>
        <taxon>Magnoliopsida</taxon>
        <taxon>eudicotyledons</taxon>
        <taxon>Gunneridae</taxon>
        <taxon>Pentapetalae</taxon>
        <taxon>rosids</taxon>
        <taxon>Vitales</taxon>
        <taxon>Vitaceae</taxon>
        <taxon>Viteae</taxon>
        <taxon>Vitis</taxon>
    </lineage>
</organism>